<dbReference type="EMBL" id="CM046397">
    <property type="protein sequence ID" value="KAI8535298.1"/>
    <property type="molecule type" value="Genomic_DNA"/>
</dbReference>
<name>A0ACC0M4G7_RHOML</name>
<dbReference type="Proteomes" id="UP001062846">
    <property type="component" value="Chromosome 10"/>
</dbReference>
<sequence length="365" mass="42825">MGIGLETVGPVEYEREAVRDGTPDEHGVVCGVYSWPSDLHLLLRRESLFCLHIAQPVLDQWLNSFNSLDRLHFKSFGMDFLFSLRQIPVNFSFLRAATSLWDPAFHVFRFRREELCPTIKEFVAIIGHSDREGIIVPNPLFNQGNLLKDLLQVQKHEVRFFMVNGRLETLQLVQRFGTAEAHRQVPQQKVWLYEKLRVWDMPERLPYSSDHCMERRVTRQFPTKAAWKAWMKTRKGDRIQWVCPWYGVKSMTTSTMNYFGVAVIGITQVTLYFPARFQRQFGAELVKVLGDPEYAVSKVHNANLCRNVLRLWPNRIMQEVAENFADKLSGSYKRWLEKNLLKDKSVKRRKTKRLTLCLCLFFCFL</sequence>
<protein>
    <submittedName>
        <fullName evidence="1">Uncharacterized protein</fullName>
    </submittedName>
</protein>
<accession>A0ACC0M4G7</accession>
<gene>
    <name evidence="1" type="ORF">RHMOL_Rhmol10G0163100</name>
</gene>
<proteinExistence type="predicted"/>
<keyword evidence="2" id="KW-1185">Reference proteome</keyword>
<comment type="caution">
    <text evidence="1">The sequence shown here is derived from an EMBL/GenBank/DDBJ whole genome shotgun (WGS) entry which is preliminary data.</text>
</comment>
<organism evidence="1 2">
    <name type="scientific">Rhododendron molle</name>
    <name type="common">Chinese azalea</name>
    <name type="synonym">Azalea mollis</name>
    <dbReference type="NCBI Taxonomy" id="49168"/>
    <lineage>
        <taxon>Eukaryota</taxon>
        <taxon>Viridiplantae</taxon>
        <taxon>Streptophyta</taxon>
        <taxon>Embryophyta</taxon>
        <taxon>Tracheophyta</taxon>
        <taxon>Spermatophyta</taxon>
        <taxon>Magnoliopsida</taxon>
        <taxon>eudicotyledons</taxon>
        <taxon>Gunneridae</taxon>
        <taxon>Pentapetalae</taxon>
        <taxon>asterids</taxon>
        <taxon>Ericales</taxon>
        <taxon>Ericaceae</taxon>
        <taxon>Ericoideae</taxon>
        <taxon>Rhodoreae</taxon>
        <taxon>Rhododendron</taxon>
    </lineage>
</organism>
<reference evidence="1" key="1">
    <citation type="submission" date="2022-02" db="EMBL/GenBank/DDBJ databases">
        <title>Plant Genome Project.</title>
        <authorList>
            <person name="Zhang R.-G."/>
        </authorList>
    </citation>
    <scope>NUCLEOTIDE SEQUENCE</scope>
    <source>
        <strain evidence="1">AT1</strain>
    </source>
</reference>
<evidence type="ECO:0000313" key="2">
    <source>
        <dbReference type="Proteomes" id="UP001062846"/>
    </source>
</evidence>
<evidence type="ECO:0000313" key="1">
    <source>
        <dbReference type="EMBL" id="KAI8535298.1"/>
    </source>
</evidence>